<comment type="caution">
    <text evidence="1">The sequence shown here is derived from an EMBL/GenBank/DDBJ whole genome shotgun (WGS) entry which is preliminary data.</text>
</comment>
<dbReference type="EMBL" id="JBBPBK010000002">
    <property type="protein sequence ID" value="KAK9290691.1"/>
    <property type="molecule type" value="Genomic_DNA"/>
</dbReference>
<dbReference type="Proteomes" id="UP001415857">
    <property type="component" value="Unassembled WGS sequence"/>
</dbReference>
<reference evidence="1 2" key="1">
    <citation type="journal article" date="2024" name="Plant J.">
        <title>Genome sequences and population genomics reveal climatic adaptation and genomic divergence between two closely related sweetgum species.</title>
        <authorList>
            <person name="Xu W.Q."/>
            <person name="Ren C.Q."/>
            <person name="Zhang X.Y."/>
            <person name="Comes H.P."/>
            <person name="Liu X.H."/>
            <person name="Li Y.G."/>
            <person name="Kettle C.J."/>
            <person name="Jalonen R."/>
            <person name="Gaisberger H."/>
            <person name="Ma Y.Z."/>
            <person name="Qiu Y.X."/>
        </authorList>
    </citation>
    <scope>NUCLEOTIDE SEQUENCE [LARGE SCALE GENOMIC DNA]</scope>
    <source>
        <strain evidence="1">Hangzhou</strain>
    </source>
</reference>
<evidence type="ECO:0000313" key="1">
    <source>
        <dbReference type="EMBL" id="KAK9290691.1"/>
    </source>
</evidence>
<evidence type="ECO:0000313" key="2">
    <source>
        <dbReference type="Proteomes" id="UP001415857"/>
    </source>
</evidence>
<accession>A0AAP0S3N3</accession>
<protein>
    <submittedName>
        <fullName evidence="1">Uncharacterized protein</fullName>
    </submittedName>
</protein>
<sequence length="109" mass="12006">MATMASAVMLDMEEEGELFEINIEAVNSIPPPQYYWESYFTATGNALLANCLLPIDDVSSAVPMVSQASNSTLSSSLSGKSHFLMVSDPMQEKIIGFPFWGLLEYTTRE</sequence>
<organism evidence="1 2">
    <name type="scientific">Liquidambar formosana</name>
    <name type="common">Formosan gum</name>
    <dbReference type="NCBI Taxonomy" id="63359"/>
    <lineage>
        <taxon>Eukaryota</taxon>
        <taxon>Viridiplantae</taxon>
        <taxon>Streptophyta</taxon>
        <taxon>Embryophyta</taxon>
        <taxon>Tracheophyta</taxon>
        <taxon>Spermatophyta</taxon>
        <taxon>Magnoliopsida</taxon>
        <taxon>eudicotyledons</taxon>
        <taxon>Gunneridae</taxon>
        <taxon>Pentapetalae</taxon>
        <taxon>Saxifragales</taxon>
        <taxon>Altingiaceae</taxon>
        <taxon>Liquidambar</taxon>
    </lineage>
</organism>
<dbReference type="AlphaFoldDB" id="A0AAP0S3N3"/>
<name>A0AAP0S3N3_LIQFO</name>
<keyword evidence="2" id="KW-1185">Reference proteome</keyword>
<proteinExistence type="predicted"/>
<gene>
    <name evidence="1" type="ORF">L1049_008865</name>
</gene>